<sequence length="237" mass="27073">MDLKRPEPMEAAKLFLSLKFPNCQGAVLAGSVVRGEPTVTSDLDIVVFSESINSSFRETLIFNGWPIEVFVHNLSSYKSFFESDYKRARPSLPRMVAEGLILKNEGIMEDIQAEARQLLNNGPEQWSNDIINMKRYFITDALDDFIGCNKRAEEIFIANTLAELVSEFVLRTNRKWVGASKWIIRSLKLYDEGFTEQFVEAFDLYYKTGDKNNIIQIVENVLQPYGGRLFEGFSLGK</sequence>
<dbReference type="InterPro" id="IPR002934">
    <property type="entry name" value="Polymerase_NTP_transf_dom"/>
</dbReference>
<dbReference type="GO" id="GO:0016779">
    <property type="term" value="F:nucleotidyltransferase activity"/>
    <property type="evidence" value="ECO:0007669"/>
    <property type="project" value="InterPro"/>
</dbReference>
<gene>
    <name evidence="2" type="ORF">FG384_16470</name>
</gene>
<dbReference type="SUPFAM" id="SSF81301">
    <property type="entry name" value="Nucleotidyltransferase"/>
    <property type="match status" value="1"/>
</dbReference>
<dbReference type="Gene3D" id="3.30.460.10">
    <property type="entry name" value="Beta Polymerase, domain 2"/>
    <property type="match status" value="1"/>
</dbReference>
<accession>A0A544TL59</accession>
<dbReference type="RefSeq" id="WP_142643799.1">
    <property type="nucleotide sequence ID" value="NZ_VDGI01000022.1"/>
</dbReference>
<keyword evidence="3" id="KW-1185">Reference proteome</keyword>
<feature type="domain" description="Polymerase nucleotidyl transferase" evidence="1">
    <location>
        <begin position="24"/>
        <end position="54"/>
    </location>
</feature>
<organism evidence="2 3">
    <name type="scientific">Psychrobacillus vulpis</name>
    <dbReference type="NCBI Taxonomy" id="2325572"/>
    <lineage>
        <taxon>Bacteria</taxon>
        <taxon>Bacillati</taxon>
        <taxon>Bacillota</taxon>
        <taxon>Bacilli</taxon>
        <taxon>Bacillales</taxon>
        <taxon>Bacillaceae</taxon>
        <taxon>Psychrobacillus</taxon>
    </lineage>
</organism>
<dbReference type="OrthoDB" id="43980at2"/>
<name>A0A544TL59_9BACI</name>
<dbReference type="CDD" id="cd05403">
    <property type="entry name" value="NT_KNTase_like"/>
    <property type="match status" value="1"/>
</dbReference>
<proteinExistence type="predicted"/>
<dbReference type="AlphaFoldDB" id="A0A544TL59"/>
<dbReference type="EMBL" id="VDGI01000022">
    <property type="protein sequence ID" value="TQR18186.1"/>
    <property type="molecule type" value="Genomic_DNA"/>
</dbReference>
<evidence type="ECO:0000313" key="2">
    <source>
        <dbReference type="EMBL" id="TQR18186.1"/>
    </source>
</evidence>
<reference evidence="2 3" key="1">
    <citation type="submission" date="2019-06" db="EMBL/GenBank/DDBJ databases">
        <title>Psychrobacillus vulpis sp. nov., a new species isolated from feces of a red fox that inhabits in The Tablas de Daimiel Natural Park, Albacete, Spain.</title>
        <authorList>
            <person name="Rodriguez M."/>
            <person name="Reina J.C."/>
            <person name="Bejar V."/>
            <person name="Llamas I."/>
        </authorList>
    </citation>
    <scope>NUCLEOTIDE SEQUENCE [LARGE SCALE GENOMIC DNA]</scope>
    <source>
        <strain evidence="2 3">Z8</strain>
    </source>
</reference>
<evidence type="ECO:0000313" key="3">
    <source>
        <dbReference type="Proteomes" id="UP000316626"/>
    </source>
</evidence>
<dbReference type="Proteomes" id="UP000316626">
    <property type="component" value="Unassembled WGS sequence"/>
</dbReference>
<dbReference type="InterPro" id="IPR043519">
    <property type="entry name" value="NT_sf"/>
</dbReference>
<keyword evidence="2" id="KW-0808">Transferase</keyword>
<evidence type="ECO:0000259" key="1">
    <source>
        <dbReference type="Pfam" id="PF01909"/>
    </source>
</evidence>
<dbReference type="Pfam" id="PF01909">
    <property type="entry name" value="NTP_transf_2"/>
    <property type="match status" value="1"/>
</dbReference>
<comment type="caution">
    <text evidence="2">The sequence shown here is derived from an EMBL/GenBank/DDBJ whole genome shotgun (WGS) entry which is preliminary data.</text>
</comment>
<protein>
    <submittedName>
        <fullName evidence="2">Nucleotidyltransferase domain-containing protein</fullName>
    </submittedName>
</protein>